<evidence type="ECO:0000313" key="10">
    <source>
        <dbReference type="Proteomes" id="UP000326500"/>
    </source>
</evidence>
<evidence type="ECO:0000256" key="1">
    <source>
        <dbReference type="ARBA" id="ARBA00004651"/>
    </source>
</evidence>
<dbReference type="Proteomes" id="UP000326500">
    <property type="component" value="Unassembled WGS sequence"/>
</dbReference>
<gene>
    <name evidence="9" type="ORF">SAMN04488571_101445</name>
</gene>
<proteinExistence type="predicted"/>
<feature type="transmembrane region" description="Helical" evidence="7">
    <location>
        <begin position="332"/>
        <end position="352"/>
    </location>
</feature>
<name>A0A1G8XHM7_9EURY</name>
<keyword evidence="2" id="KW-1003">Cell membrane</keyword>
<evidence type="ECO:0000256" key="3">
    <source>
        <dbReference type="ARBA" id="ARBA00022692"/>
    </source>
</evidence>
<dbReference type="PANTHER" id="PTHR40074:SF2">
    <property type="entry name" value="O-ACETYLTRANSFERASE WECH"/>
    <property type="match status" value="1"/>
</dbReference>
<dbReference type="PANTHER" id="PTHR40074">
    <property type="entry name" value="O-ACETYLTRANSFERASE WECH"/>
    <property type="match status" value="1"/>
</dbReference>
<keyword evidence="9" id="KW-0012">Acyltransferase</keyword>
<evidence type="ECO:0000313" key="9">
    <source>
        <dbReference type="EMBL" id="SDJ90072.1"/>
    </source>
</evidence>
<feature type="domain" description="Acyltransferase 3" evidence="8">
    <location>
        <begin position="34"/>
        <end position="375"/>
    </location>
</feature>
<evidence type="ECO:0000256" key="7">
    <source>
        <dbReference type="SAM" id="Phobius"/>
    </source>
</evidence>
<evidence type="ECO:0000256" key="6">
    <source>
        <dbReference type="SAM" id="MobiDB-lite"/>
    </source>
</evidence>
<feature type="transmembrane region" description="Helical" evidence="7">
    <location>
        <begin position="358"/>
        <end position="376"/>
    </location>
</feature>
<dbReference type="GO" id="GO:0005886">
    <property type="term" value="C:plasma membrane"/>
    <property type="evidence" value="ECO:0007669"/>
    <property type="project" value="UniProtKB-SubCell"/>
</dbReference>
<feature type="transmembrane region" description="Helical" evidence="7">
    <location>
        <begin position="41"/>
        <end position="58"/>
    </location>
</feature>
<feature type="transmembrane region" description="Helical" evidence="7">
    <location>
        <begin position="155"/>
        <end position="175"/>
    </location>
</feature>
<feature type="compositionally biased region" description="Basic and acidic residues" evidence="6">
    <location>
        <begin position="406"/>
        <end position="418"/>
    </location>
</feature>
<organism evidence="9 10">
    <name type="scientific">Methanoculleus thermophilus</name>
    <dbReference type="NCBI Taxonomy" id="2200"/>
    <lineage>
        <taxon>Archaea</taxon>
        <taxon>Methanobacteriati</taxon>
        <taxon>Methanobacteriota</taxon>
        <taxon>Stenosarchaea group</taxon>
        <taxon>Methanomicrobia</taxon>
        <taxon>Methanomicrobiales</taxon>
        <taxon>Methanomicrobiaceae</taxon>
        <taxon>Methanoculleus</taxon>
    </lineage>
</organism>
<evidence type="ECO:0000256" key="4">
    <source>
        <dbReference type="ARBA" id="ARBA00022989"/>
    </source>
</evidence>
<feature type="transmembrane region" description="Helical" evidence="7">
    <location>
        <begin position="247"/>
        <end position="274"/>
    </location>
</feature>
<dbReference type="AlphaFoldDB" id="A0A1G8XHM7"/>
<feature type="transmembrane region" description="Helical" evidence="7">
    <location>
        <begin position="182"/>
        <end position="201"/>
    </location>
</feature>
<feature type="transmembrane region" description="Helical" evidence="7">
    <location>
        <begin position="70"/>
        <end position="91"/>
    </location>
</feature>
<dbReference type="STRING" id="2200.GCA_001571405_01191"/>
<evidence type="ECO:0000256" key="2">
    <source>
        <dbReference type="ARBA" id="ARBA00022475"/>
    </source>
</evidence>
<feature type="transmembrane region" description="Helical" evidence="7">
    <location>
        <begin position="294"/>
        <end position="311"/>
    </location>
</feature>
<feature type="transmembrane region" description="Helical" evidence="7">
    <location>
        <begin position="213"/>
        <end position="235"/>
    </location>
</feature>
<keyword evidence="10" id="KW-1185">Reference proteome</keyword>
<dbReference type="InterPro" id="IPR002656">
    <property type="entry name" value="Acyl_transf_3_dom"/>
</dbReference>
<evidence type="ECO:0000259" key="8">
    <source>
        <dbReference type="Pfam" id="PF01757"/>
    </source>
</evidence>
<protein>
    <submittedName>
        <fullName evidence="9">Surface polysaccharide O-acyltransferase, integral membrane enzyme</fullName>
    </submittedName>
</protein>
<dbReference type="EMBL" id="FNFT01000001">
    <property type="protein sequence ID" value="SDJ90072.1"/>
    <property type="molecule type" value="Genomic_DNA"/>
</dbReference>
<sequence>MPDRPDPGIHIPRPSTLYCSPAGGGVTSVVWFREIEYMRGFAALAVIAVHISMNYTQIPTVNLLALLNLFIYIAAHFAVPVFVFISGWVLAARYAREYPVMTFYRRRARTILLPYLFFTALYLMVRVDGTIGFAGVPTPGRVVEALLLGTAAYHLWFFVLIIQLYLLYPLIALGYDRFDRAGTGLCLLLLLLIVQPLWNAGAHLVGGLAGPEWYTVLIRLFPSHLFYFVLGIHVARHTGQFRSTLRSLPTIGVLAAAGGGALVLGGMWVASALLLGSLTSTTLAVFCIYRLLEPFYYIPVIAVLVLAAWRLEGAIGRVSAAARSFGDYSYGIYLVHPLVIAAGASILFSLTGLSWADWLTYPVLFLAAAAVSYGVVRGASRVPYAGYLIGESRGSREPGNRSSSHLAERGDFEIDLPR</sequence>
<accession>A0A1G8XHM7</accession>
<dbReference type="Pfam" id="PF01757">
    <property type="entry name" value="Acyl_transf_3"/>
    <property type="match status" value="1"/>
</dbReference>
<keyword evidence="9" id="KW-0808">Transferase</keyword>
<comment type="subcellular location">
    <subcellularLocation>
        <location evidence="1">Cell membrane</location>
        <topology evidence="1">Multi-pass membrane protein</topology>
    </subcellularLocation>
</comment>
<dbReference type="GO" id="GO:0009246">
    <property type="term" value="P:enterobacterial common antigen biosynthetic process"/>
    <property type="evidence" value="ECO:0007669"/>
    <property type="project" value="TreeGrafter"/>
</dbReference>
<feature type="region of interest" description="Disordered" evidence="6">
    <location>
        <begin position="393"/>
        <end position="418"/>
    </location>
</feature>
<dbReference type="GO" id="GO:0016413">
    <property type="term" value="F:O-acetyltransferase activity"/>
    <property type="evidence" value="ECO:0007669"/>
    <property type="project" value="TreeGrafter"/>
</dbReference>
<reference evidence="9 10" key="1">
    <citation type="submission" date="2016-10" db="EMBL/GenBank/DDBJ databases">
        <authorList>
            <person name="Varghese N."/>
            <person name="Submissions S."/>
        </authorList>
    </citation>
    <scope>NUCLEOTIDE SEQUENCE [LARGE SCALE GENOMIC DNA]</scope>
    <source>
        <strain evidence="9 10">DSM 2373</strain>
    </source>
</reference>
<keyword evidence="4 7" id="KW-1133">Transmembrane helix</keyword>
<keyword evidence="5 7" id="KW-0472">Membrane</keyword>
<evidence type="ECO:0000256" key="5">
    <source>
        <dbReference type="ARBA" id="ARBA00023136"/>
    </source>
</evidence>
<feature type="transmembrane region" description="Helical" evidence="7">
    <location>
        <begin position="112"/>
        <end position="135"/>
    </location>
</feature>
<keyword evidence="3 7" id="KW-0812">Transmembrane</keyword>